<evidence type="ECO:0000256" key="2">
    <source>
        <dbReference type="ARBA" id="ARBA00023121"/>
    </source>
</evidence>
<dbReference type="AlphaFoldDB" id="R7TGQ9"/>
<proteinExistence type="inferred from homology"/>
<evidence type="ECO:0000313" key="6">
    <source>
        <dbReference type="Proteomes" id="UP000014760"/>
    </source>
</evidence>
<dbReference type="SUPFAM" id="SSF50814">
    <property type="entry name" value="Lipocalins"/>
    <property type="match status" value="1"/>
</dbReference>
<dbReference type="EnsemblMetazoa" id="CapteT164698">
    <property type="protein sequence ID" value="CapteP164698"/>
    <property type="gene ID" value="CapteG164698"/>
</dbReference>
<reference evidence="4 6" key="2">
    <citation type="journal article" date="2013" name="Nature">
        <title>Insights into bilaterian evolution from three spiralian genomes.</title>
        <authorList>
            <person name="Simakov O."/>
            <person name="Marletaz F."/>
            <person name="Cho S.J."/>
            <person name="Edsinger-Gonzales E."/>
            <person name="Havlak P."/>
            <person name="Hellsten U."/>
            <person name="Kuo D.H."/>
            <person name="Larsson T."/>
            <person name="Lv J."/>
            <person name="Arendt D."/>
            <person name="Savage R."/>
            <person name="Osoegawa K."/>
            <person name="de Jong P."/>
            <person name="Grimwood J."/>
            <person name="Chapman J.A."/>
            <person name="Shapiro H."/>
            <person name="Aerts A."/>
            <person name="Otillar R.P."/>
            <person name="Terry A.Y."/>
            <person name="Boore J.L."/>
            <person name="Grigoriev I.V."/>
            <person name="Lindberg D.R."/>
            <person name="Seaver E.C."/>
            <person name="Weisblat D.A."/>
            <person name="Putnam N.H."/>
            <person name="Rokhsar D.S."/>
        </authorList>
    </citation>
    <scope>NUCLEOTIDE SEQUENCE</scope>
    <source>
        <strain evidence="4 6">I ESC-2004</strain>
    </source>
</reference>
<evidence type="ECO:0000256" key="1">
    <source>
        <dbReference type="ARBA" id="ARBA00008390"/>
    </source>
</evidence>
<comment type="similarity">
    <text evidence="1">Belongs to the calycin superfamily. Fatty-acid binding protein (FABP) family.</text>
</comment>
<dbReference type="GO" id="GO:0008289">
    <property type="term" value="F:lipid binding"/>
    <property type="evidence" value="ECO:0007669"/>
    <property type="project" value="UniProtKB-KW"/>
</dbReference>
<dbReference type="Pfam" id="PF00061">
    <property type="entry name" value="Lipocalin"/>
    <property type="match status" value="1"/>
</dbReference>
<dbReference type="PRINTS" id="PR00178">
    <property type="entry name" value="FATTYACIDBP"/>
</dbReference>
<dbReference type="OrthoDB" id="412780at2759"/>
<gene>
    <name evidence="4" type="ORF">CAPTEDRAFT_164698</name>
</gene>
<dbReference type="OMA" id="NVVCKRY"/>
<evidence type="ECO:0000313" key="5">
    <source>
        <dbReference type="EnsemblMetazoa" id="CapteP164698"/>
    </source>
</evidence>
<dbReference type="Gene3D" id="2.40.128.20">
    <property type="match status" value="1"/>
</dbReference>
<dbReference type="CDD" id="cd00742">
    <property type="entry name" value="FABP"/>
    <property type="match status" value="1"/>
</dbReference>
<dbReference type="Proteomes" id="UP000014760">
    <property type="component" value="Unassembled WGS sequence"/>
</dbReference>
<reference evidence="5" key="3">
    <citation type="submission" date="2015-06" db="UniProtKB">
        <authorList>
            <consortium name="EnsemblMetazoa"/>
        </authorList>
    </citation>
    <scope>IDENTIFICATION</scope>
</reference>
<dbReference type="PANTHER" id="PTHR11955">
    <property type="entry name" value="FATTY ACID BINDING PROTEIN"/>
    <property type="match status" value="1"/>
</dbReference>
<protein>
    <recommendedName>
        <fullName evidence="3">Lipocalin/cytosolic fatty-acid binding domain-containing protein</fullName>
    </recommendedName>
</protein>
<dbReference type="InterPro" id="IPR012674">
    <property type="entry name" value="Calycin"/>
</dbReference>
<reference evidence="6" key="1">
    <citation type="submission" date="2012-12" db="EMBL/GenBank/DDBJ databases">
        <authorList>
            <person name="Hellsten U."/>
            <person name="Grimwood J."/>
            <person name="Chapman J.A."/>
            <person name="Shapiro H."/>
            <person name="Aerts A."/>
            <person name="Otillar R.P."/>
            <person name="Terry A.Y."/>
            <person name="Boore J.L."/>
            <person name="Simakov O."/>
            <person name="Marletaz F."/>
            <person name="Cho S.-J."/>
            <person name="Edsinger-Gonzales E."/>
            <person name="Havlak P."/>
            <person name="Kuo D.-H."/>
            <person name="Larsson T."/>
            <person name="Lv J."/>
            <person name="Arendt D."/>
            <person name="Savage R."/>
            <person name="Osoegawa K."/>
            <person name="de Jong P."/>
            <person name="Lindberg D.R."/>
            <person name="Seaver E.C."/>
            <person name="Weisblat D.A."/>
            <person name="Putnam N.H."/>
            <person name="Grigoriev I.V."/>
            <person name="Rokhsar D.S."/>
        </authorList>
    </citation>
    <scope>NUCLEOTIDE SEQUENCE</scope>
    <source>
        <strain evidence="6">I ESC-2004</strain>
    </source>
</reference>
<feature type="domain" description="Lipocalin/cytosolic fatty-acid binding" evidence="3">
    <location>
        <begin position="7"/>
        <end position="138"/>
    </location>
</feature>
<dbReference type="STRING" id="283909.R7TGQ9"/>
<dbReference type="InterPro" id="IPR000566">
    <property type="entry name" value="Lipocln_cytosolic_FA-bd_dom"/>
</dbReference>
<organism evidence="4">
    <name type="scientific">Capitella teleta</name>
    <name type="common">Polychaete worm</name>
    <dbReference type="NCBI Taxonomy" id="283909"/>
    <lineage>
        <taxon>Eukaryota</taxon>
        <taxon>Metazoa</taxon>
        <taxon>Spiralia</taxon>
        <taxon>Lophotrochozoa</taxon>
        <taxon>Annelida</taxon>
        <taxon>Polychaeta</taxon>
        <taxon>Sedentaria</taxon>
        <taxon>Scolecida</taxon>
        <taxon>Capitellidae</taxon>
        <taxon>Capitella</taxon>
    </lineage>
</organism>
<evidence type="ECO:0000313" key="4">
    <source>
        <dbReference type="EMBL" id="ELT92677.1"/>
    </source>
</evidence>
<dbReference type="InterPro" id="IPR031259">
    <property type="entry name" value="ILBP"/>
</dbReference>
<keyword evidence="6" id="KW-1185">Reference proteome</keyword>
<sequence>MSTPNFAGKYSFVKNENFDAFLEANGAPWIARKMACATSPELEVTQEGDKMTFKLVSMMQTREISFTIGEEYEEKQHDDTVTKVKPEMKDGKIVLHYSPSEECKDRVKPQTHTREIDGDTLTLTLEIGDLVAKRIFQRVKE</sequence>
<evidence type="ECO:0000259" key="3">
    <source>
        <dbReference type="Pfam" id="PF00061"/>
    </source>
</evidence>
<dbReference type="EMBL" id="AMQN01013196">
    <property type="status" value="NOT_ANNOTATED_CDS"/>
    <property type="molecule type" value="Genomic_DNA"/>
</dbReference>
<name>R7TGQ9_CAPTE</name>
<dbReference type="HOGENOM" id="CLU_113772_0_2_1"/>
<dbReference type="EMBL" id="KB310036">
    <property type="protein sequence ID" value="ELT92677.1"/>
    <property type="molecule type" value="Genomic_DNA"/>
</dbReference>
<accession>R7TGQ9</accession>
<dbReference type="InterPro" id="IPR000463">
    <property type="entry name" value="Fatty_acid-bd"/>
</dbReference>
<keyword evidence="2" id="KW-0446">Lipid-binding</keyword>